<dbReference type="PIRSF" id="PIRSF001461">
    <property type="entry name" value="RPE"/>
    <property type="match status" value="1"/>
</dbReference>
<evidence type="ECO:0000256" key="8">
    <source>
        <dbReference type="ARBA" id="ARBA00022723"/>
    </source>
</evidence>
<feature type="binding site" evidence="10 13">
    <location>
        <position position="176"/>
    </location>
    <ligand>
        <name>a divalent metal cation</name>
        <dbReference type="ChEBI" id="CHEBI:60240"/>
    </ligand>
</feature>
<dbReference type="Proteomes" id="UP000809273">
    <property type="component" value="Unassembled WGS sequence"/>
</dbReference>
<reference evidence="15" key="2">
    <citation type="submission" date="2021-01" db="EMBL/GenBank/DDBJ databases">
        <authorList>
            <person name="Hahn C.R."/>
            <person name="Youssef N.H."/>
            <person name="Elshahed M."/>
        </authorList>
    </citation>
    <scope>NUCLEOTIDE SEQUENCE</scope>
    <source>
        <strain evidence="15">Zod_Metabat.24</strain>
    </source>
</reference>
<reference evidence="15" key="1">
    <citation type="journal article" date="2021" name="Environ. Microbiol.">
        <title>Genomic characterization of three novel Desulfobacterota classes expand the metabolic and phylogenetic diversity of the phylum.</title>
        <authorList>
            <person name="Murphy C.L."/>
            <person name="Biggerstaff J."/>
            <person name="Eichhorn A."/>
            <person name="Ewing E."/>
            <person name="Shahan R."/>
            <person name="Soriano D."/>
            <person name="Stewart S."/>
            <person name="VanMol K."/>
            <person name="Walker R."/>
            <person name="Walters P."/>
            <person name="Elshahed M.S."/>
            <person name="Youssef N.H."/>
        </authorList>
    </citation>
    <scope>NUCLEOTIDE SEQUENCE</scope>
    <source>
        <strain evidence="15">Zod_Metabat.24</strain>
    </source>
</reference>
<dbReference type="PROSITE" id="PS01085">
    <property type="entry name" value="RIBUL_P_3_EPIMER_1"/>
    <property type="match status" value="1"/>
</dbReference>
<dbReference type="InterPro" id="IPR013785">
    <property type="entry name" value="Aldolase_TIM"/>
</dbReference>
<evidence type="ECO:0000256" key="5">
    <source>
        <dbReference type="ARBA" id="ARBA00001954"/>
    </source>
</evidence>
<dbReference type="AlphaFoldDB" id="A0A9D8KCP0"/>
<comment type="function">
    <text evidence="10">Catalyzes the reversible epimerization of D-ribulose 5-phosphate to D-xylulose 5-phosphate.</text>
</comment>
<comment type="pathway">
    <text evidence="10">Carbohydrate degradation.</text>
</comment>
<comment type="cofactor">
    <cofactor evidence="2">
        <name>Mn(2+)</name>
        <dbReference type="ChEBI" id="CHEBI:29035"/>
    </cofactor>
</comment>
<dbReference type="PROSITE" id="PS01086">
    <property type="entry name" value="RIBUL_P_3_EPIMER_2"/>
    <property type="match status" value="1"/>
</dbReference>
<keyword evidence="10 11" id="KW-0119">Carbohydrate metabolism</keyword>
<evidence type="ECO:0000256" key="4">
    <source>
        <dbReference type="ARBA" id="ARBA00001947"/>
    </source>
</evidence>
<evidence type="ECO:0000256" key="14">
    <source>
        <dbReference type="PIRSR" id="PIRSR001461-3"/>
    </source>
</evidence>
<comment type="cofactor">
    <cofactor evidence="4">
        <name>Zn(2+)</name>
        <dbReference type="ChEBI" id="CHEBI:29105"/>
    </cofactor>
</comment>
<feature type="active site" description="Proton acceptor" evidence="10 12">
    <location>
        <position position="35"/>
    </location>
</feature>
<feature type="binding site" evidence="14">
    <location>
        <position position="178"/>
    </location>
    <ligand>
        <name>substrate</name>
    </ligand>
</feature>
<keyword evidence="13" id="KW-0862">Zinc</keyword>
<keyword evidence="13" id="KW-0170">Cobalt</keyword>
<feature type="binding site" evidence="10 14">
    <location>
        <position position="66"/>
    </location>
    <ligand>
        <name>substrate</name>
    </ligand>
</feature>
<name>A0A9D8KCP0_9DELT</name>
<evidence type="ECO:0000256" key="10">
    <source>
        <dbReference type="HAMAP-Rule" id="MF_02227"/>
    </source>
</evidence>
<dbReference type="EMBL" id="JAFGIX010000018">
    <property type="protein sequence ID" value="MBN1572259.1"/>
    <property type="molecule type" value="Genomic_DNA"/>
</dbReference>
<feature type="binding site" evidence="10 13">
    <location>
        <position position="33"/>
    </location>
    <ligand>
        <name>a divalent metal cation</name>
        <dbReference type="ChEBI" id="CHEBI:60240"/>
    </ligand>
</feature>
<keyword evidence="8 10" id="KW-0479">Metal-binding</keyword>
<comment type="catalytic activity">
    <reaction evidence="1 10 11">
        <text>D-ribulose 5-phosphate = D-xylulose 5-phosphate</text>
        <dbReference type="Rhea" id="RHEA:13677"/>
        <dbReference type="ChEBI" id="CHEBI:57737"/>
        <dbReference type="ChEBI" id="CHEBI:58121"/>
        <dbReference type="EC" id="5.1.3.1"/>
    </reaction>
</comment>
<evidence type="ECO:0000256" key="13">
    <source>
        <dbReference type="PIRSR" id="PIRSR001461-2"/>
    </source>
</evidence>
<comment type="cofactor">
    <cofactor evidence="10 13">
        <name>a divalent metal cation</name>
        <dbReference type="ChEBI" id="CHEBI:60240"/>
    </cofactor>
    <text evidence="10 13">Binds 1 divalent metal cation per subunit.</text>
</comment>
<keyword evidence="13" id="KW-0464">Manganese</keyword>
<proteinExistence type="inferred from homology"/>
<evidence type="ECO:0000256" key="12">
    <source>
        <dbReference type="PIRSR" id="PIRSR001461-1"/>
    </source>
</evidence>
<dbReference type="Gene3D" id="3.20.20.70">
    <property type="entry name" value="Aldolase class I"/>
    <property type="match status" value="1"/>
</dbReference>
<sequence length="218" mass="23272">MKKLIAPSILASDFSRLGEEINAVTAAGADWIHVDVMDGVFVPNISIGIPVVKSIRKVTNLPLDVHLMIAEPERYIEEFSSAGADIITIHQEATPHMDRSIMHIKSLGKRAGVSVNPGTPVTTIYDILGIVDMVLIMSVNPGYGGQKFIPYTLDKVRALKETLTERELDSVIIEIDGGITAETISGAAEAGVDVFVAGSSVFGANDYKKAIAGLKANI</sequence>
<dbReference type="GO" id="GO:0006098">
    <property type="term" value="P:pentose-phosphate shunt"/>
    <property type="evidence" value="ECO:0007669"/>
    <property type="project" value="UniProtKB-UniRule"/>
</dbReference>
<evidence type="ECO:0000256" key="1">
    <source>
        <dbReference type="ARBA" id="ARBA00001782"/>
    </source>
</evidence>
<dbReference type="CDD" id="cd00429">
    <property type="entry name" value="RPE"/>
    <property type="match status" value="1"/>
</dbReference>
<dbReference type="HAMAP" id="MF_02227">
    <property type="entry name" value="RPE"/>
    <property type="match status" value="1"/>
</dbReference>
<organism evidence="15 16">
    <name type="scientific">Candidatus Zymogenus saltonus</name>
    <dbReference type="NCBI Taxonomy" id="2844893"/>
    <lineage>
        <taxon>Bacteria</taxon>
        <taxon>Deltaproteobacteria</taxon>
        <taxon>Candidatus Zymogenia</taxon>
        <taxon>Candidatus Zymogeniales</taxon>
        <taxon>Candidatus Zymogenaceae</taxon>
        <taxon>Candidatus Zymogenus</taxon>
    </lineage>
</organism>
<evidence type="ECO:0000256" key="2">
    <source>
        <dbReference type="ARBA" id="ARBA00001936"/>
    </source>
</evidence>
<feature type="binding site" evidence="10">
    <location>
        <begin position="176"/>
        <end position="178"/>
    </location>
    <ligand>
        <name>substrate</name>
    </ligand>
</feature>
<evidence type="ECO:0000256" key="3">
    <source>
        <dbReference type="ARBA" id="ARBA00001941"/>
    </source>
</evidence>
<dbReference type="InterPro" id="IPR011060">
    <property type="entry name" value="RibuloseP-bd_barrel"/>
</dbReference>
<dbReference type="NCBIfam" id="NF004076">
    <property type="entry name" value="PRK05581.1-4"/>
    <property type="match status" value="1"/>
</dbReference>
<keyword evidence="9 10" id="KW-0413">Isomerase</keyword>
<evidence type="ECO:0000256" key="7">
    <source>
        <dbReference type="ARBA" id="ARBA00013188"/>
    </source>
</evidence>
<dbReference type="GO" id="GO:0005737">
    <property type="term" value="C:cytoplasm"/>
    <property type="evidence" value="ECO:0007669"/>
    <property type="project" value="UniProtKB-ARBA"/>
</dbReference>
<comment type="cofactor">
    <cofactor evidence="5">
        <name>Fe(2+)</name>
        <dbReference type="ChEBI" id="CHEBI:29033"/>
    </cofactor>
</comment>
<dbReference type="SUPFAM" id="SSF51366">
    <property type="entry name" value="Ribulose-phoshate binding barrel"/>
    <property type="match status" value="1"/>
</dbReference>
<dbReference type="InterPro" id="IPR026019">
    <property type="entry name" value="Ribul_P_3_epim"/>
</dbReference>
<evidence type="ECO:0000256" key="11">
    <source>
        <dbReference type="PIRNR" id="PIRNR001461"/>
    </source>
</evidence>
<dbReference type="NCBIfam" id="TIGR01163">
    <property type="entry name" value="rpe"/>
    <property type="match status" value="1"/>
</dbReference>
<feature type="binding site" evidence="10 14">
    <location>
        <begin position="198"/>
        <end position="199"/>
    </location>
    <ligand>
        <name>substrate</name>
    </ligand>
</feature>
<feature type="binding site" evidence="10 13">
    <location>
        <position position="66"/>
    </location>
    <ligand>
        <name>a divalent metal cation</name>
        <dbReference type="ChEBI" id="CHEBI:60240"/>
    </ligand>
</feature>
<feature type="binding site" evidence="10 13">
    <location>
        <position position="35"/>
    </location>
    <ligand>
        <name>a divalent metal cation</name>
        <dbReference type="ChEBI" id="CHEBI:60240"/>
    </ligand>
</feature>
<evidence type="ECO:0000313" key="16">
    <source>
        <dbReference type="Proteomes" id="UP000809273"/>
    </source>
</evidence>
<dbReference type="GO" id="GO:0004750">
    <property type="term" value="F:D-ribulose-phosphate 3-epimerase activity"/>
    <property type="evidence" value="ECO:0007669"/>
    <property type="project" value="UniProtKB-UniRule"/>
</dbReference>
<feature type="active site" description="Proton donor" evidence="10 12">
    <location>
        <position position="176"/>
    </location>
</feature>
<dbReference type="EC" id="5.1.3.1" evidence="7 10"/>
<comment type="caution">
    <text evidence="15">The sequence shown here is derived from an EMBL/GenBank/DDBJ whole genome shotgun (WGS) entry which is preliminary data.</text>
</comment>
<dbReference type="Pfam" id="PF00834">
    <property type="entry name" value="Ribul_P_3_epim"/>
    <property type="match status" value="1"/>
</dbReference>
<dbReference type="GO" id="GO:0046872">
    <property type="term" value="F:metal ion binding"/>
    <property type="evidence" value="ECO:0007669"/>
    <property type="project" value="UniProtKB-UniRule"/>
</dbReference>
<evidence type="ECO:0000313" key="15">
    <source>
        <dbReference type="EMBL" id="MBN1572259.1"/>
    </source>
</evidence>
<feature type="binding site" evidence="10 14">
    <location>
        <position position="8"/>
    </location>
    <ligand>
        <name>substrate</name>
    </ligand>
</feature>
<evidence type="ECO:0000256" key="6">
    <source>
        <dbReference type="ARBA" id="ARBA00009541"/>
    </source>
</evidence>
<evidence type="ECO:0000256" key="9">
    <source>
        <dbReference type="ARBA" id="ARBA00023235"/>
    </source>
</evidence>
<comment type="cofactor">
    <cofactor evidence="3">
        <name>Co(2+)</name>
        <dbReference type="ChEBI" id="CHEBI:48828"/>
    </cofactor>
</comment>
<accession>A0A9D8KCP0</accession>
<dbReference type="PANTHER" id="PTHR11749">
    <property type="entry name" value="RIBULOSE-5-PHOSPHATE-3-EPIMERASE"/>
    <property type="match status" value="1"/>
</dbReference>
<comment type="similarity">
    <text evidence="6 10 11">Belongs to the ribulose-phosphate 3-epimerase family.</text>
</comment>
<gene>
    <name evidence="10" type="primary">rpe</name>
    <name evidence="15" type="ORF">JW984_03570</name>
</gene>
<dbReference type="GO" id="GO:0019323">
    <property type="term" value="P:pentose catabolic process"/>
    <property type="evidence" value="ECO:0007669"/>
    <property type="project" value="UniProtKB-UniRule"/>
</dbReference>
<protein>
    <recommendedName>
        <fullName evidence="7 10">Ribulose-phosphate 3-epimerase</fullName>
        <ecNumber evidence="7 10">5.1.3.1</ecNumber>
    </recommendedName>
</protein>
<dbReference type="InterPro" id="IPR000056">
    <property type="entry name" value="Ribul_P_3_epim-like"/>
</dbReference>
<feature type="binding site" evidence="10 14">
    <location>
        <begin position="142"/>
        <end position="145"/>
    </location>
    <ligand>
        <name>substrate</name>
    </ligand>
</feature>
<dbReference type="FunFam" id="3.20.20.70:FF:000004">
    <property type="entry name" value="Ribulose-phosphate 3-epimerase"/>
    <property type="match status" value="1"/>
</dbReference>